<dbReference type="RefSeq" id="WP_069186574.1">
    <property type="nucleotide sequence ID" value="NZ_FLYE01000005.1"/>
</dbReference>
<proteinExistence type="inferred from homology"/>
<dbReference type="PANTHER" id="PTHR33279:SF19">
    <property type="entry name" value="SSL1707 PROTEIN"/>
    <property type="match status" value="1"/>
</dbReference>
<dbReference type="STRING" id="1867952.MTBPR1_130073"/>
<dbReference type="EMBL" id="FLYE01000005">
    <property type="protein sequence ID" value="SCA55877.1"/>
    <property type="molecule type" value="Genomic_DNA"/>
</dbReference>
<dbReference type="InterPro" id="IPR036868">
    <property type="entry name" value="TusA-like_sf"/>
</dbReference>
<name>A0A1C3RF19_9PROT</name>
<reference evidence="3 4" key="1">
    <citation type="submission" date="2016-07" db="EMBL/GenBank/DDBJ databases">
        <authorList>
            <person name="Lefevre C.T."/>
        </authorList>
    </citation>
    <scope>NUCLEOTIDE SEQUENCE [LARGE SCALE GENOMIC DNA]</scope>
    <source>
        <strain evidence="3">PR1</strain>
    </source>
</reference>
<evidence type="ECO:0000259" key="2">
    <source>
        <dbReference type="Pfam" id="PF01206"/>
    </source>
</evidence>
<organism evidence="3 4">
    <name type="scientific">Candidatus Terasakiella magnetica</name>
    <dbReference type="NCBI Taxonomy" id="1867952"/>
    <lineage>
        <taxon>Bacteria</taxon>
        <taxon>Pseudomonadati</taxon>
        <taxon>Pseudomonadota</taxon>
        <taxon>Alphaproteobacteria</taxon>
        <taxon>Rhodospirillales</taxon>
        <taxon>Terasakiellaceae</taxon>
        <taxon>Terasakiella</taxon>
    </lineage>
</organism>
<keyword evidence="4" id="KW-1185">Reference proteome</keyword>
<evidence type="ECO:0000256" key="1">
    <source>
        <dbReference type="ARBA" id="ARBA00008984"/>
    </source>
</evidence>
<dbReference type="Gene3D" id="3.30.110.40">
    <property type="entry name" value="TusA-like domain"/>
    <property type="match status" value="1"/>
</dbReference>
<dbReference type="InterPro" id="IPR001455">
    <property type="entry name" value="TusA-like"/>
</dbReference>
<evidence type="ECO:0000313" key="3">
    <source>
        <dbReference type="EMBL" id="SCA55877.1"/>
    </source>
</evidence>
<evidence type="ECO:0000313" key="4">
    <source>
        <dbReference type="Proteomes" id="UP000231658"/>
    </source>
</evidence>
<sequence>MNTAQNKEKELHADRFIDITSDTCPMTFVKTKLQIEKMQSGQVIEVLLNEGEPLKNVPLSAEELGHKVLSTTKQEDGKTYKLLIQKV</sequence>
<comment type="similarity">
    <text evidence="1">Belongs to the sulfur carrier protein TusA family.</text>
</comment>
<dbReference type="CDD" id="cd00291">
    <property type="entry name" value="SirA_YedF_YeeD"/>
    <property type="match status" value="1"/>
</dbReference>
<dbReference type="AlphaFoldDB" id="A0A1C3RF19"/>
<feature type="domain" description="UPF0033" evidence="2">
    <location>
        <begin position="16"/>
        <end position="86"/>
    </location>
</feature>
<accession>A0A1C3RF19</accession>
<protein>
    <submittedName>
        <fullName evidence="3">SirA family protein</fullName>
    </submittedName>
</protein>
<dbReference type="SUPFAM" id="SSF64307">
    <property type="entry name" value="SirA-like"/>
    <property type="match status" value="1"/>
</dbReference>
<gene>
    <name evidence="3" type="ORF">MTBPR1_130073</name>
</gene>
<dbReference type="OrthoDB" id="9794210at2"/>
<dbReference type="Proteomes" id="UP000231658">
    <property type="component" value="Unassembled WGS sequence"/>
</dbReference>
<dbReference type="Pfam" id="PF01206">
    <property type="entry name" value="TusA"/>
    <property type="match status" value="1"/>
</dbReference>
<dbReference type="PANTHER" id="PTHR33279">
    <property type="entry name" value="SULFUR CARRIER PROTEIN YEDF-RELATED"/>
    <property type="match status" value="1"/>
</dbReference>